<dbReference type="KEGG" id="rcr:NCTC10994_00333"/>
<dbReference type="SUPFAM" id="SSF56176">
    <property type="entry name" value="FAD-binding/transporter-associated domain-like"/>
    <property type="match status" value="1"/>
</dbReference>
<dbReference type="EMBL" id="LS483468">
    <property type="protein sequence ID" value="SQI28584.1"/>
    <property type="molecule type" value="Genomic_DNA"/>
</dbReference>
<dbReference type="InterPro" id="IPR006094">
    <property type="entry name" value="Oxid_FAD_bind_N"/>
</dbReference>
<dbReference type="Proteomes" id="UP000249091">
    <property type="component" value="Chromosome 1"/>
</dbReference>
<dbReference type="STRING" id="1219011.GCA_001895045_00054"/>
<dbReference type="InterPro" id="IPR051914">
    <property type="entry name" value="FAD-linked_OxidoTrans_Type4"/>
</dbReference>
<dbReference type="InterPro" id="IPR016169">
    <property type="entry name" value="FAD-bd_PCMH_sub2"/>
</dbReference>
<sequence length="455" mass="47117">MPSLEDVLPPGRVVRDPAILVAYQHDQEHAPWSEPAALVRPINTDEVAVAIAWANATGTPVVPRGAGTGLSGGANAVPGSVVLCVEQMNRILEIDPVERLAVVQPGVLNEQLRAAAAEVGLWYPPDPSSREMCSLGGNVATNAGGLCCVRYGVTRDYVLALEVVTGAGQVLRLGSRTAKNAVGYHLTGLFVGSEGTLGVVTEITLRLRQGQPPLTTIIGAFESTAMAASAAVATMRADGVNVEICELMDEATFTAVDALMPLELPDEVASLVLLQVTEEAAAAQAVAALEAAGALWAHRSESPQESALLIEARRRAFEAVSRLGTVTTEDVCVPVGQVGPVLTEIESIATTHGVPIATVAHVGDGNLHPMLIDDGSLSQATVRAVFDAILAVAVAAGGTVTGEHGVGLLKRDAAIGQLGDAVVELNSQVKSVFDPNHIMNPGKIAVRAMPQEALI</sequence>
<keyword evidence="7" id="KW-1185">Reference proteome</keyword>
<dbReference type="PANTHER" id="PTHR42934">
    <property type="entry name" value="GLYCOLATE OXIDASE SUBUNIT GLCD"/>
    <property type="match status" value="1"/>
</dbReference>
<evidence type="ECO:0000256" key="1">
    <source>
        <dbReference type="ARBA" id="ARBA00001974"/>
    </source>
</evidence>
<feature type="domain" description="FAD-binding PCMH-type" evidence="5">
    <location>
        <begin position="31"/>
        <end position="210"/>
    </location>
</feature>
<dbReference type="SUPFAM" id="SSF55103">
    <property type="entry name" value="FAD-linked oxidases, C-terminal domain"/>
    <property type="match status" value="1"/>
</dbReference>
<dbReference type="PANTHER" id="PTHR42934:SF2">
    <property type="entry name" value="GLYCOLATE OXIDASE SUBUNIT GLCD"/>
    <property type="match status" value="1"/>
</dbReference>
<keyword evidence="3" id="KW-0274">FAD</keyword>
<evidence type="ECO:0000256" key="3">
    <source>
        <dbReference type="ARBA" id="ARBA00022827"/>
    </source>
</evidence>
<dbReference type="InterPro" id="IPR016164">
    <property type="entry name" value="FAD-linked_Oxase-like_C"/>
</dbReference>
<accession>A0A2X4WWX6</accession>
<protein>
    <submittedName>
        <fullName evidence="6">FAD-linked oxidase</fullName>
        <ecNumber evidence="6">1.-.-.-</ecNumber>
    </submittedName>
</protein>
<dbReference type="InterPro" id="IPR016171">
    <property type="entry name" value="Vanillyl_alc_oxidase_C-sub2"/>
</dbReference>
<dbReference type="AlphaFoldDB" id="A0A2X4WWX6"/>
<dbReference type="Pfam" id="PF01565">
    <property type="entry name" value="FAD_binding_4"/>
    <property type="match status" value="1"/>
</dbReference>
<dbReference type="Gene3D" id="3.30.465.10">
    <property type="match status" value="1"/>
</dbReference>
<dbReference type="GO" id="GO:0016491">
    <property type="term" value="F:oxidoreductase activity"/>
    <property type="evidence" value="ECO:0007669"/>
    <property type="project" value="UniProtKB-KW"/>
</dbReference>
<dbReference type="InterPro" id="IPR036318">
    <property type="entry name" value="FAD-bd_PCMH-like_sf"/>
</dbReference>
<dbReference type="RefSeq" id="WP_072698772.1">
    <property type="nucleotide sequence ID" value="NZ_JAFBBL010000001.1"/>
</dbReference>
<name>A0A2X4WWX6_9NOCA</name>
<dbReference type="FunFam" id="1.10.45.10:FF:000001">
    <property type="entry name" value="D-lactate dehydrogenase mitochondrial"/>
    <property type="match status" value="1"/>
</dbReference>
<dbReference type="InterPro" id="IPR004113">
    <property type="entry name" value="FAD-bd_oxidored_4_C"/>
</dbReference>
<dbReference type="PROSITE" id="PS51387">
    <property type="entry name" value="FAD_PCMH"/>
    <property type="match status" value="1"/>
</dbReference>
<dbReference type="EC" id="1.-.-.-" evidence="6"/>
<comment type="cofactor">
    <cofactor evidence="1">
        <name>FAD</name>
        <dbReference type="ChEBI" id="CHEBI:57692"/>
    </cofactor>
</comment>
<reference evidence="6 7" key="1">
    <citation type="submission" date="2018-06" db="EMBL/GenBank/DDBJ databases">
        <authorList>
            <consortium name="Pathogen Informatics"/>
            <person name="Doyle S."/>
        </authorList>
    </citation>
    <scope>NUCLEOTIDE SEQUENCE [LARGE SCALE GENOMIC DNA]</scope>
    <source>
        <strain evidence="6 7">NCTC10994</strain>
    </source>
</reference>
<gene>
    <name evidence="6" type="ORF">NCTC10994_00333</name>
</gene>
<organism evidence="6 7">
    <name type="scientific">Rhodococcus coprophilus</name>
    <dbReference type="NCBI Taxonomy" id="38310"/>
    <lineage>
        <taxon>Bacteria</taxon>
        <taxon>Bacillati</taxon>
        <taxon>Actinomycetota</taxon>
        <taxon>Actinomycetes</taxon>
        <taxon>Mycobacteriales</taxon>
        <taxon>Nocardiaceae</taxon>
        <taxon>Rhodococcus</taxon>
    </lineage>
</organism>
<evidence type="ECO:0000313" key="7">
    <source>
        <dbReference type="Proteomes" id="UP000249091"/>
    </source>
</evidence>
<dbReference type="InterPro" id="IPR016166">
    <property type="entry name" value="FAD-bd_PCMH"/>
</dbReference>
<evidence type="ECO:0000259" key="5">
    <source>
        <dbReference type="PROSITE" id="PS51387"/>
    </source>
</evidence>
<keyword evidence="2" id="KW-0285">Flavoprotein</keyword>
<dbReference type="GO" id="GO:0071949">
    <property type="term" value="F:FAD binding"/>
    <property type="evidence" value="ECO:0007669"/>
    <property type="project" value="InterPro"/>
</dbReference>
<evidence type="ECO:0000256" key="4">
    <source>
        <dbReference type="ARBA" id="ARBA00023002"/>
    </source>
</evidence>
<dbReference type="Pfam" id="PF02913">
    <property type="entry name" value="FAD-oxidase_C"/>
    <property type="match status" value="1"/>
</dbReference>
<dbReference type="Gene3D" id="1.10.45.10">
    <property type="entry name" value="Vanillyl-alcohol Oxidase, Chain A, domain 4"/>
    <property type="match status" value="1"/>
</dbReference>
<keyword evidence="4 6" id="KW-0560">Oxidoreductase</keyword>
<evidence type="ECO:0000256" key="2">
    <source>
        <dbReference type="ARBA" id="ARBA00022630"/>
    </source>
</evidence>
<proteinExistence type="predicted"/>
<dbReference type="Gene3D" id="3.30.70.2740">
    <property type="match status" value="1"/>
</dbReference>
<evidence type="ECO:0000313" key="6">
    <source>
        <dbReference type="EMBL" id="SQI28584.1"/>
    </source>
</evidence>